<keyword evidence="2" id="KW-1185">Reference proteome</keyword>
<name>A0A0R3LS15_9BRAD</name>
<comment type="caution">
    <text evidence="1">The sequence shown here is derived from an EMBL/GenBank/DDBJ whole genome shotgun (WGS) entry which is preliminary data.</text>
</comment>
<organism evidence="1 2">
    <name type="scientific">Bradyrhizobium valentinum</name>
    <dbReference type="NCBI Taxonomy" id="1518501"/>
    <lineage>
        <taxon>Bacteria</taxon>
        <taxon>Pseudomonadati</taxon>
        <taxon>Pseudomonadota</taxon>
        <taxon>Alphaproteobacteria</taxon>
        <taxon>Hyphomicrobiales</taxon>
        <taxon>Nitrobacteraceae</taxon>
        <taxon>Bradyrhizobium</taxon>
    </lineage>
</organism>
<dbReference type="AlphaFoldDB" id="A0A0R3LS15"/>
<reference evidence="1 2" key="1">
    <citation type="submission" date="2014-03" db="EMBL/GenBank/DDBJ databases">
        <title>Bradyrhizobium valentinum sp. nov., isolated from effective nodules of Lupinus mariae-josephae, a lupine endemic of basic-lime soils in Eastern Spain.</title>
        <authorList>
            <person name="Duran D."/>
            <person name="Rey L."/>
            <person name="Navarro A."/>
            <person name="Busquets A."/>
            <person name="Imperial J."/>
            <person name="Ruiz-Argueso T."/>
        </authorList>
    </citation>
    <scope>NUCLEOTIDE SEQUENCE [LARGE SCALE GENOMIC DNA]</scope>
    <source>
        <strain evidence="1 2">LmjM3</strain>
    </source>
</reference>
<gene>
    <name evidence="1" type="ORF">CP49_22070</name>
</gene>
<evidence type="ECO:0000313" key="2">
    <source>
        <dbReference type="Proteomes" id="UP000051913"/>
    </source>
</evidence>
<dbReference type="Proteomes" id="UP000051913">
    <property type="component" value="Unassembled WGS sequence"/>
</dbReference>
<protein>
    <submittedName>
        <fullName evidence="1">Uncharacterized protein</fullName>
    </submittedName>
</protein>
<evidence type="ECO:0000313" key="1">
    <source>
        <dbReference type="EMBL" id="KRR10808.1"/>
    </source>
</evidence>
<sequence>MVIRHVGSLFEGRCVHSFKITDWARALPKNTGYDLRSFGVHLRNEGFLPGTRTDVATIATRGLAVGAHPVQIDLAAAGSQDPDIRLKFERLLADEAFQGRDPALVLLEQVGGLNFVVESASLVLFNLYADQVSADIVVLRQAVERLGGEKLLSDLALELDAVCAVLGHGLVPQLVHDRVLTNGYPISRR</sequence>
<accession>A0A0R3LS15</accession>
<proteinExistence type="predicted"/>
<dbReference type="EMBL" id="LLXX01000047">
    <property type="protein sequence ID" value="KRR10808.1"/>
    <property type="molecule type" value="Genomic_DNA"/>
</dbReference>